<sequence length="69" mass="8131">MITEDFIGGHEKSFWLIAKYETMTYKVKSAKNININFDYKSAIKTYSIGPKKKIKIQWLPLFILMGNKR</sequence>
<dbReference type="AlphaFoldDB" id="A0A140NM96"/>
<gene>
    <name evidence="1" type="ordered locus">S70_13810</name>
</gene>
<evidence type="ECO:0000313" key="2">
    <source>
        <dbReference type="Proteomes" id="UP000005012"/>
    </source>
</evidence>
<dbReference type="Proteomes" id="UP000005012">
    <property type="component" value="Chromosome"/>
</dbReference>
<reference evidence="1 2" key="1">
    <citation type="journal article" date="2012" name="J. Bacteriol.">
        <title>Complete Genome Sequence of Providencia stuartii Clinical Isolate MRSN 2154.</title>
        <authorList>
            <person name="Clifford R.J."/>
            <person name="Hang J."/>
            <person name="Riley M.C."/>
            <person name="Onmus-Leone F."/>
            <person name="Kuschner R.A."/>
            <person name="Lesho E.P."/>
            <person name="Waterman P.E."/>
        </authorList>
    </citation>
    <scope>NUCLEOTIDE SEQUENCE [LARGE SCALE GENOMIC DNA]</scope>
    <source>
        <strain evidence="1 2">MRSN 2154</strain>
    </source>
</reference>
<dbReference type="EMBL" id="CP003488">
    <property type="protein sequence ID" value="AFH94599.1"/>
    <property type="molecule type" value="Genomic_DNA"/>
</dbReference>
<dbReference type="KEGG" id="psi:S70_13810"/>
<dbReference type="HOGENOM" id="CLU_2772632_0_0_6"/>
<proteinExistence type="predicted"/>
<reference evidence="2" key="2">
    <citation type="submission" date="2012-04" db="EMBL/GenBank/DDBJ databases">
        <title>Complete genome sequence of Providencia stuartii clinical isolate MRSN 2154.</title>
        <authorList>
            <person name="Clifford R.J."/>
            <person name="Hang J."/>
            <person name="Riley M.C."/>
            <person name="Onmus-Leone F."/>
            <person name="Kuschner R.A."/>
            <person name="Lesho E.P."/>
            <person name="Waterman P.E."/>
        </authorList>
    </citation>
    <scope>NUCLEOTIDE SEQUENCE [LARGE SCALE GENOMIC DNA]</scope>
    <source>
        <strain evidence="2">MRSN 2154</strain>
    </source>
</reference>
<evidence type="ECO:0000313" key="1">
    <source>
        <dbReference type="EMBL" id="AFH94599.1"/>
    </source>
</evidence>
<name>A0A140NM96_PROSM</name>
<dbReference type="PATRIC" id="fig|1157951.4.peg.2775"/>
<protein>
    <submittedName>
        <fullName evidence="1">Uncharacterized protein</fullName>
    </submittedName>
</protein>
<organism evidence="1 2">
    <name type="scientific">Providencia stuartii (strain MRSN 2154)</name>
    <dbReference type="NCBI Taxonomy" id="1157951"/>
    <lineage>
        <taxon>Bacteria</taxon>
        <taxon>Pseudomonadati</taxon>
        <taxon>Pseudomonadota</taxon>
        <taxon>Gammaproteobacteria</taxon>
        <taxon>Enterobacterales</taxon>
        <taxon>Morganellaceae</taxon>
        <taxon>Providencia</taxon>
    </lineage>
</organism>
<accession>A0A140NM96</accession>